<keyword evidence="2" id="KW-1185">Reference proteome</keyword>
<name>A0A432MQA3_9BACT</name>
<evidence type="ECO:0000313" key="1">
    <source>
        <dbReference type="EMBL" id="RUL89235.1"/>
    </source>
</evidence>
<reference evidence="1 2" key="1">
    <citation type="submission" date="2018-12" db="EMBL/GenBank/DDBJ databases">
        <authorList>
            <person name="Toschakov S.V."/>
        </authorList>
    </citation>
    <scope>NUCLEOTIDE SEQUENCE [LARGE SCALE GENOMIC DNA]</scope>
    <source>
        <strain evidence="1 2">GM2012</strain>
    </source>
</reference>
<comment type="caution">
    <text evidence="1">The sequence shown here is derived from an EMBL/GenBank/DDBJ whole genome shotgun (WGS) entry which is preliminary data.</text>
</comment>
<dbReference type="RefSeq" id="WP_126723670.1">
    <property type="nucleotide sequence ID" value="NZ_RYZH01000003.1"/>
</dbReference>
<organism evidence="1 2">
    <name type="scientific">Tautonia sociabilis</name>
    <dbReference type="NCBI Taxonomy" id="2080755"/>
    <lineage>
        <taxon>Bacteria</taxon>
        <taxon>Pseudomonadati</taxon>
        <taxon>Planctomycetota</taxon>
        <taxon>Planctomycetia</taxon>
        <taxon>Isosphaerales</taxon>
        <taxon>Isosphaeraceae</taxon>
        <taxon>Tautonia</taxon>
    </lineage>
</organism>
<accession>A0A432MQA3</accession>
<dbReference type="AlphaFoldDB" id="A0A432MQA3"/>
<evidence type="ECO:0000313" key="2">
    <source>
        <dbReference type="Proteomes" id="UP000280296"/>
    </source>
</evidence>
<reference evidence="1 2" key="2">
    <citation type="submission" date="2019-01" db="EMBL/GenBank/DDBJ databases">
        <title>Tautonia sociabilis, a novel thermotolerant planctomycete of Isosphaeraceae family, isolated from a 4000 m deep subterranean habitat.</title>
        <authorList>
            <person name="Kovaleva O.L."/>
            <person name="Elcheninov A.G."/>
            <person name="Van Heerden E."/>
            <person name="Toshchakov S.V."/>
            <person name="Novikov A."/>
            <person name="Bonch-Osmolovskaya E.A."/>
            <person name="Kublanov I.V."/>
        </authorList>
    </citation>
    <scope>NUCLEOTIDE SEQUENCE [LARGE SCALE GENOMIC DNA]</scope>
    <source>
        <strain evidence="1 2">GM2012</strain>
    </source>
</reference>
<sequence>MAQKMTPGLALRQLQQAQQAMRKVRKGLVLVREAEGEARAELAQKVLKAGWESLTRTYRELGEIPLEAATEEVMARQLSVQRYATALLVRLRRLVRNDPGALDGLEEDEEE</sequence>
<dbReference type="EMBL" id="RYZH01000003">
    <property type="protein sequence ID" value="RUL89235.1"/>
    <property type="molecule type" value="Genomic_DNA"/>
</dbReference>
<dbReference type="OrthoDB" id="288842at2"/>
<protein>
    <submittedName>
        <fullName evidence="1">Uncharacterized protein</fullName>
    </submittedName>
</protein>
<proteinExistence type="predicted"/>
<dbReference type="Proteomes" id="UP000280296">
    <property type="component" value="Unassembled WGS sequence"/>
</dbReference>
<gene>
    <name evidence="1" type="ORF">TsocGM_02105</name>
</gene>